<dbReference type="SUPFAM" id="SSF90209">
    <property type="entry name" value="Ran binding protein zinc finger-like"/>
    <property type="match status" value="1"/>
</dbReference>
<accession>A0ABR2W5V9</accession>
<evidence type="ECO:0000259" key="6">
    <source>
        <dbReference type="PROSITE" id="PS50199"/>
    </source>
</evidence>
<sequence length="373" mass="41421">MSNTAGTGVSFFGTIRALKRKSNECEALKILQQMASQVKPIMKKRGWKVGILREFFPKNPNLLGLNKNYGQEICIRLRPSSNDSQFLPYESLLGTLLHELTHIIRGPHDQQFYKILDELTTECENLMVKGFTGEGFYGIGHRVGQGISHNLPPHISRGVAVEAAEKRQQINKILGPAGGRKLGGKSVSKNLEKLYSPRMLAAMAAERRAQDNIWCAGNVESVEIYEEPKPQSNTNTIDDSKPLEMNKPKAAIIKIPSSSGVTKSTQSDTLPKRDPQVYSKSSHHDSEQQIILGKRSRETSDEWVSWTCPTCTLVNLPLVLACGCCLTERPSDQDLTSVTKLSKVTREWSCPQCTLLNAPDTPKCQICEFVVPV</sequence>
<evidence type="ECO:0000256" key="1">
    <source>
        <dbReference type="ARBA" id="ARBA00022723"/>
    </source>
</evidence>
<feature type="domain" description="WLM" evidence="7">
    <location>
        <begin position="3"/>
        <end position="210"/>
    </location>
</feature>
<dbReference type="InterPro" id="IPR036443">
    <property type="entry name" value="Znf_RanBP2_sf"/>
</dbReference>
<feature type="region of interest" description="Disordered" evidence="5">
    <location>
        <begin position="251"/>
        <end position="291"/>
    </location>
</feature>
<keyword evidence="3" id="KW-0862">Zinc</keyword>
<name>A0ABR2W5V9_9FUNG</name>
<proteinExistence type="predicted"/>
<dbReference type="SMART" id="SM00547">
    <property type="entry name" value="ZnF_RBZ"/>
    <property type="match status" value="2"/>
</dbReference>
<protein>
    <recommendedName>
        <fullName evidence="10">WLM-domain-containing protein</fullName>
    </recommendedName>
</protein>
<feature type="compositionally biased region" description="Polar residues" evidence="5">
    <location>
        <begin position="256"/>
        <end position="269"/>
    </location>
</feature>
<dbReference type="Pfam" id="PF00641">
    <property type="entry name" value="Zn_ribbon_RanBP"/>
    <property type="match status" value="1"/>
</dbReference>
<evidence type="ECO:0000256" key="2">
    <source>
        <dbReference type="ARBA" id="ARBA00022771"/>
    </source>
</evidence>
<evidence type="ECO:0008006" key="10">
    <source>
        <dbReference type="Google" id="ProtNLM"/>
    </source>
</evidence>
<evidence type="ECO:0000313" key="8">
    <source>
        <dbReference type="EMBL" id="KAK9721184.1"/>
    </source>
</evidence>
<keyword evidence="2 4" id="KW-0863">Zinc-finger</keyword>
<dbReference type="PROSITE" id="PS01358">
    <property type="entry name" value="ZF_RANBP2_1"/>
    <property type="match status" value="1"/>
</dbReference>
<evidence type="ECO:0000313" key="9">
    <source>
        <dbReference type="Proteomes" id="UP001479436"/>
    </source>
</evidence>
<feature type="domain" description="RanBP2-type" evidence="6">
    <location>
        <begin position="297"/>
        <end position="331"/>
    </location>
</feature>
<dbReference type="PANTHER" id="PTHR46622:SF1">
    <property type="entry name" value="DNA-DEPENDENT METALLOPROTEASE WSS1"/>
    <property type="match status" value="1"/>
</dbReference>
<gene>
    <name evidence="8" type="ORF">K7432_003618</name>
</gene>
<keyword evidence="1" id="KW-0479">Metal-binding</keyword>
<reference evidence="8 9" key="1">
    <citation type="submission" date="2023-04" db="EMBL/GenBank/DDBJ databases">
        <title>Genome of Basidiobolus ranarum AG-B5.</title>
        <authorList>
            <person name="Stajich J.E."/>
            <person name="Carter-House D."/>
            <person name="Gryganskyi A."/>
        </authorList>
    </citation>
    <scope>NUCLEOTIDE SEQUENCE [LARGE SCALE GENOMIC DNA]</scope>
    <source>
        <strain evidence="8 9">AG-B5</strain>
    </source>
</reference>
<comment type="caution">
    <text evidence="8">The sequence shown here is derived from an EMBL/GenBank/DDBJ whole genome shotgun (WGS) entry which is preliminary data.</text>
</comment>
<keyword evidence="9" id="KW-1185">Reference proteome</keyword>
<dbReference type="PROSITE" id="PS50199">
    <property type="entry name" value="ZF_RANBP2_2"/>
    <property type="match status" value="1"/>
</dbReference>
<dbReference type="PROSITE" id="PS51397">
    <property type="entry name" value="WLM"/>
    <property type="match status" value="1"/>
</dbReference>
<evidence type="ECO:0000256" key="3">
    <source>
        <dbReference type="ARBA" id="ARBA00022833"/>
    </source>
</evidence>
<evidence type="ECO:0000256" key="5">
    <source>
        <dbReference type="SAM" id="MobiDB-lite"/>
    </source>
</evidence>
<evidence type="ECO:0000259" key="7">
    <source>
        <dbReference type="PROSITE" id="PS51397"/>
    </source>
</evidence>
<dbReference type="Pfam" id="PF08325">
    <property type="entry name" value="WLM"/>
    <property type="match status" value="1"/>
</dbReference>
<dbReference type="EMBL" id="JASJQH010006988">
    <property type="protein sequence ID" value="KAK9721184.1"/>
    <property type="molecule type" value="Genomic_DNA"/>
</dbReference>
<organism evidence="8 9">
    <name type="scientific">Basidiobolus ranarum</name>
    <dbReference type="NCBI Taxonomy" id="34480"/>
    <lineage>
        <taxon>Eukaryota</taxon>
        <taxon>Fungi</taxon>
        <taxon>Fungi incertae sedis</taxon>
        <taxon>Zoopagomycota</taxon>
        <taxon>Entomophthoromycotina</taxon>
        <taxon>Basidiobolomycetes</taxon>
        <taxon>Basidiobolales</taxon>
        <taxon>Basidiobolaceae</taxon>
        <taxon>Basidiobolus</taxon>
    </lineage>
</organism>
<evidence type="ECO:0000256" key="4">
    <source>
        <dbReference type="PROSITE-ProRule" id="PRU00322"/>
    </source>
</evidence>
<dbReference type="Gene3D" id="2.30.30.380">
    <property type="entry name" value="Zn-finger domain of Sec23/24"/>
    <property type="match status" value="2"/>
</dbReference>
<dbReference type="InterPro" id="IPR013536">
    <property type="entry name" value="WLM_dom"/>
</dbReference>
<dbReference type="Proteomes" id="UP001479436">
    <property type="component" value="Unassembled WGS sequence"/>
</dbReference>
<dbReference type="PANTHER" id="PTHR46622">
    <property type="entry name" value="DNA-DEPENDENT METALLOPROTEASE WSS1"/>
    <property type="match status" value="1"/>
</dbReference>
<dbReference type="InterPro" id="IPR053000">
    <property type="entry name" value="WSS1-like_metalloprotease"/>
</dbReference>
<dbReference type="InterPro" id="IPR001876">
    <property type="entry name" value="Znf_RanBP2"/>
</dbReference>